<evidence type="ECO:0000256" key="13">
    <source>
        <dbReference type="ARBA" id="ARBA00023125"/>
    </source>
</evidence>
<keyword evidence="7 17" id="KW-0235">DNA replication</keyword>
<keyword evidence="9 17" id="KW-0227">DNA damage</keyword>
<evidence type="ECO:0000256" key="16">
    <source>
        <dbReference type="NCBIfam" id="TIGR00593"/>
    </source>
</evidence>
<dbReference type="SUPFAM" id="SSF53098">
    <property type="entry name" value="Ribonuclease H-like"/>
    <property type="match status" value="1"/>
</dbReference>
<dbReference type="InterPro" id="IPR001098">
    <property type="entry name" value="DNA-dir_DNA_pol_A_palm_dom"/>
</dbReference>
<proteinExistence type="inferred from homology"/>
<evidence type="ECO:0000256" key="14">
    <source>
        <dbReference type="ARBA" id="ARBA00023204"/>
    </source>
</evidence>
<dbReference type="OrthoDB" id="9806424at2"/>
<dbReference type="Pfam" id="PF01612">
    <property type="entry name" value="DNA_pol_A_exo1"/>
    <property type="match status" value="1"/>
</dbReference>
<dbReference type="NCBIfam" id="TIGR00593">
    <property type="entry name" value="pola"/>
    <property type="match status" value="1"/>
</dbReference>
<dbReference type="Gene3D" id="3.40.50.1010">
    <property type="entry name" value="5'-nuclease"/>
    <property type="match status" value="1"/>
</dbReference>
<gene>
    <name evidence="17" type="primary">polA</name>
    <name evidence="22" type="ORF">AS156_03230</name>
</gene>
<dbReference type="InterPro" id="IPR012337">
    <property type="entry name" value="RNaseH-like_sf"/>
</dbReference>
<accession>A0A120FQM4</accession>
<feature type="region of interest" description="Disordered" evidence="18">
    <location>
        <begin position="320"/>
        <end position="378"/>
    </location>
</feature>
<dbReference type="GO" id="GO:0003677">
    <property type="term" value="F:DNA binding"/>
    <property type="evidence" value="ECO:0007669"/>
    <property type="project" value="UniProtKB-UniRule"/>
</dbReference>
<evidence type="ECO:0000256" key="3">
    <source>
        <dbReference type="ARBA" id="ARBA00012417"/>
    </source>
</evidence>
<keyword evidence="10 17" id="KW-0378">Hydrolase</keyword>
<dbReference type="GO" id="GO:0006302">
    <property type="term" value="P:double-strand break repair"/>
    <property type="evidence" value="ECO:0007669"/>
    <property type="project" value="TreeGrafter"/>
</dbReference>
<comment type="similarity">
    <text evidence="1 17">Belongs to the DNA polymerase type-A family.</text>
</comment>
<dbReference type="FunFam" id="1.20.1060.10:FF:000001">
    <property type="entry name" value="DNA polymerase I"/>
    <property type="match status" value="1"/>
</dbReference>
<dbReference type="FunFam" id="3.30.420.10:FF:000026">
    <property type="entry name" value="DNA polymerase I"/>
    <property type="match status" value="1"/>
</dbReference>
<keyword evidence="13 17" id="KW-0238">DNA-binding</keyword>
<keyword evidence="12 17" id="KW-0239">DNA-directed DNA polymerase</keyword>
<dbReference type="PROSITE" id="PS00447">
    <property type="entry name" value="DNA_POLYMERASE_A"/>
    <property type="match status" value="1"/>
</dbReference>
<dbReference type="FunFam" id="1.10.150.20:FF:000003">
    <property type="entry name" value="DNA polymerase I"/>
    <property type="match status" value="1"/>
</dbReference>
<dbReference type="Gene3D" id="3.30.420.10">
    <property type="entry name" value="Ribonuclease H-like superfamily/Ribonuclease H"/>
    <property type="match status" value="1"/>
</dbReference>
<feature type="domain" description="DNA-directed DNA polymerase family A palm" evidence="21">
    <location>
        <begin position="767"/>
        <end position="973"/>
    </location>
</feature>
<keyword evidence="5 17" id="KW-0808">Transferase</keyword>
<dbReference type="SUPFAM" id="SSF56672">
    <property type="entry name" value="DNA/RNA polymerases"/>
    <property type="match status" value="1"/>
</dbReference>
<dbReference type="Gene3D" id="1.20.1060.10">
    <property type="entry name" value="Taq DNA Polymerase, Chain T, domain 4"/>
    <property type="match status" value="1"/>
</dbReference>
<evidence type="ECO:0000259" key="20">
    <source>
        <dbReference type="SMART" id="SM00475"/>
    </source>
</evidence>
<comment type="function">
    <text evidence="17">In addition to polymerase activity, this DNA polymerase exhibits 3'-5' and 5'-3' exonuclease activity.</text>
</comment>
<dbReference type="EC" id="2.7.7.7" evidence="3 16"/>
<evidence type="ECO:0000256" key="5">
    <source>
        <dbReference type="ARBA" id="ARBA00022679"/>
    </source>
</evidence>
<dbReference type="PANTHER" id="PTHR10133">
    <property type="entry name" value="DNA POLYMERASE I"/>
    <property type="match status" value="1"/>
</dbReference>
<dbReference type="InterPro" id="IPR043502">
    <property type="entry name" value="DNA/RNA_pol_sf"/>
</dbReference>
<dbReference type="CDD" id="cd06139">
    <property type="entry name" value="DNA_polA_I_Ecoli_like_exo"/>
    <property type="match status" value="1"/>
</dbReference>
<dbReference type="FunFam" id="1.10.150.20:FF:000002">
    <property type="entry name" value="DNA polymerase I"/>
    <property type="match status" value="1"/>
</dbReference>
<evidence type="ECO:0000256" key="2">
    <source>
        <dbReference type="ARBA" id="ARBA00011541"/>
    </source>
</evidence>
<dbReference type="SMART" id="SM00279">
    <property type="entry name" value="HhH2"/>
    <property type="match status" value="1"/>
</dbReference>
<evidence type="ECO:0000256" key="11">
    <source>
        <dbReference type="ARBA" id="ARBA00022839"/>
    </source>
</evidence>
<dbReference type="InterPro" id="IPR018320">
    <property type="entry name" value="DNA_polymerase_1"/>
</dbReference>
<dbReference type="SMART" id="SM00475">
    <property type="entry name" value="53EXOc"/>
    <property type="match status" value="1"/>
</dbReference>
<dbReference type="PANTHER" id="PTHR10133:SF27">
    <property type="entry name" value="DNA POLYMERASE NU"/>
    <property type="match status" value="1"/>
</dbReference>
<dbReference type="Gene3D" id="3.30.70.370">
    <property type="match status" value="1"/>
</dbReference>
<dbReference type="RefSeq" id="WP_066503080.1">
    <property type="nucleotide sequence ID" value="NZ_LNCU01000035.1"/>
</dbReference>
<evidence type="ECO:0000259" key="21">
    <source>
        <dbReference type="SMART" id="SM00482"/>
    </source>
</evidence>
<evidence type="ECO:0000256" key="8">
    <source>
        <dbReference type="ARBA" id="ARBA00022722"/>
    </source>
</evidence>
<evidence type="ECO:0000256" key="10">
    <source>
        <dbReference type="ARBA" id="ARBA00022801"/>
    </source>
</evidence>
<sequence>MPKTASKTPAKPASKTAAKPVAAMATAKGDHVFLVDGSSYIFRAYHALPPLNRKSDGLQVNAVLGFCNMLWKLLRDMPEDNRPTHLAIVFDKSEITFRNKLYPDYKAHRPPAPDDLIPQFALIREAVRAFDLPCLEQIGFEADDLIATYARQASERGATTTIVSSDKDLMQLVNDKITMYDTMKDRRIGREEVIEKFGVPPEKVVEVQALAGDSTDNVPGVPGIGVKTAAQLIIEYGDLDQLLFRATEIKQPKRREALLENAEKARISRQLVLLDDKVELDVPLDDLTVHEPDARKLIAFLKAMEFSTLTRRVADYSQIDPADVEPDPGNKSGASVFSPLPPSDVKPEPGSGHAAAPSTTKERTKPTGARDDKASSLKGTPAALAETLGEAIRKIAFDRKAYQAIGTLDQLQTFVARVHDVGHFAIEAMSDSIDPMQAELSGLALALAPNEACYVPLGHKQPGGGAGLFDAGLAPGQLKAAEALDALKPLLESAGIQKVGFNVKFTAVLLAQHGIILRNIDDAQLMSYTLDAGRGSHAPESLAERWFGHAVVNYGGLVGSGKGKLTFDQIAIDKAAEYSAESADVTLRLWQVLKPRLIAERMLSVYETLERPLVSVLARMERRGISIDRQVLSRLSGDFAQTAARVEAEIQEIAGEPVNVGSPKQIGDIIFGKMGLPGGSKTKTGAWSTTAQVLDELAEQGHEFPKKILEWRQVSKLKSTYTDALPNYVNPQTHRVHTTYALAATTTGRLSSNEPNLQNIPVRTEDGRKIRRAFIATPGHKLVSADYSQIELRLLAEIADVPVLRQAFRDGLDIHAMTASEMFGVPIKDMPSEVRRRAKAINFGIIYGISAFGLANQLGIAREEASAYIKKYFERFPGIRAYMDETKDSCRRNGYVTTLFGRKMYYPDIKASNASVRAFNERASINARLQGTAADIIRRAMIRMEDALAEKKLSAQMLLQVHDELIFEVPDDEVAATLPVVQKVMQDAPFPAVILSLPLQVDARAATNWDEAH</sequence>
<feature type="compositionally biased region" description="Basic and acidic residues" evidence="18">
    <location>
        <begin position="360"/>
        <end position="375"/>
    </location>
</feature>
<keyword evidence="14 17" id="KW-0234">DNA repair</keyword>
<feature type="domain" description="3'-5' exonuclease" evidence="19">
    <location>
        <begin position="402"/>
        <end position="598"/>
    </location>
</feature>
<dbReference type="InterPro" id="IPR020046">
    <property type="entry name" value="5-3_exonucl_a-hlix_arch_N"/>
</dbReference>
<evidence type="ECO:0000256" key="9">
    <source>
        <dbReference type="ARBA" id="ARBA00022763"/>
    </source>
</evidence>
<dbReference type="InterPro" id="IPR036397">
    <property type="entry name" value="RNaseH_sf"/>
</dbReference>
<keyword evidence="23" id="KW-1185">Reference proteome</keyword>
<dbReference type="InterPro" id="IPR020045">
    <property type="entry name" value="DNA_polI_H3TH"/>
</dbReference>
<dbReference type="GO" id="GO:0006261">
    <property type="term" value="P:DNA-templated DNA replication"/>
    <property type="evidence" value="ECO:0007669"/>
    <property type="project" value="UniProtKB-UniRule"/>
</dbReference>
<dbReference type="GO" id="GO:0003887">
    <property type="term" value="F:DNA-directed DNA polymerase activity"/>
    <property type="evidence" value="ECO:0007669"/>
    <property type="project" value="UniProtKB-UniRule"/>
</dbReference>
<keyword evidence="8" id="KW-0540">Nuclease</keyword>
<feature type="domain" description="5'-3' exonuclease" evidence="20">
    <location>
        <begin position="30"/>
        <end position="290"/>
    </location>
</feature>
<dbReference type="EMBL" id="LNCU01000035">
    <property type="protein sequence ID" value="KWV58772.1"/>
    <property type="molecule type" value="Genomic_DNA"/>
</dbReference>
<dbReference type="GO" id="GO:0008409">
    <property type="term" value="F:5'-3' exonuclease activity"/>
    <property type="evidence" value="ECO:0007669"/>
    <property type="project" value="UniProtKB-UniRule"/>
</dbReference>
<dbReference type="Gene3D" id="1.10.150.20">
    <property type="entry name" value="5' to 3' exonuclease, C-terminal subdomain"/>
    <property type="match status" value="2"/>
</dbReference>
<dbReference type="PRINTS" id="PR00868">
    <property type="entry name" value="DNAPOLI"/>
</dbReference>
<evidence type="ECO:0000256" key="18">
    <source>
        <dbReference type="SAM" id="MobiDB-lite"/>
    </source>
</evidence>
<dbReference type="FunFam" id="3.40.50.1010:FF:000001">
    <property type="entry name" value="DNA polymerase I"/>
    <property type="match status" value="1"/>
</dbReference>
<evidence type="ECO:0000256" key="6">
    <source>
        <dbReference type="ARBA" id="ARBA00022695"/>
    </source>
</evidence>
<dbReference type="InterPro" id="IPR002298">
    <property type="entry name" value="DNA_polymerase_A"/>
</dbReference>
<evidence type="ECO:0000313" key="23">
    <source>
        <dbReference type="Proteomes" id="UP000057737"/>
    </source>
</evidence>
<dbReference type="Pfam" id="PF02739">
    <property type="entry name" value="5_3_exonuc_N"/>
    <property type="match status" value="1"/>
</dbReference>
<comment type="catalytic activity">
    <reaction evidence="15 17">
        <text>DNA(n) + a 2'-deoxyribonucleoside 5'-triphosphate = DNA(n+1) + diphosphate</text>
        <dbReference type="Rhea" id="RHEA:22508"/>
        <dbReference type="Rhea" id="RHEA-COMP:17339"/>
        <dbReference type="Rhea" id="RHEA-COMP:17340"/>
        <dbReference type="ChEBI" id="CHEBI:33019"/>
        <dbReference type="ChEBI" id="CHEBI:61560"/>
        <dbReference type="ChEBI" id="CHEBI:173112"/>
        <dbReference type="EC" id="2.7.7.7"/>
    </reaction>
</comment>
<dbReference type="InterPro" id="IPR029060">
    <property type="entry name" value="PIN-like_dom_sf"/>
</dbReference>
<dbReference type="Pfam" id="PF00476">
    <property type="entry name" value="DNA_pol_A"/>
    <property type="match status" value="1"/>
</dbReference>
<dbReference type="Pfam" id="PF01367">
    <property type="entry name" value="5_3_exonuc"/>
    <property type="match status" value="1"/>
</dbReference>
<evidence type="ECO:0000256" key="17">
    <source>
        <dbReference type="RuleBase" id="RU004460"/>
    </source>
</evidence>
<dbReference type="Proteomes" id="UP000057737">
    <property type="component" value="Unassembled WGS sequence"/>
</dbReference>
<dbReference type="AlphaFoldDB" id="A0A120FQM4"/>
<reference evidence="22 23" key="1">
    <citation type="submission" date="2015-11" db="EMBL/GenBank/DDBJ databases">
        <title>Draft Genome Sequence of the Strain BR 10303 (Bradyrhizobium sp.) isolated from nodules of Centrolobium paraense.</title>
        <authorList>
            <person name="Zelli J.E."/>
            <person name="Simoes-Araujo J.L."/>
            <person name="Barauna A.C."/>
            <person name="Silva K."/>
        </authorList>
    </citation>
    <scope>NUCLEOTIDE SEQUENCE [LARGE SCALE GENOMIC DNA]</scope>
    <source>
        <strain evidence="22 23">BR 10303</strain>
    </source>
</reference>
<comment type="caution">
    <text evidence="22">The sequence shown here is derived from an EMBL/GenBank/DDBJ whole genome shotgun (WGS) entry which is preliminary data.</text>
</comment>
<dbReference type="GO" id="GO:0008408">
    <property type="term" value="F:3'-5' exonuclease activity"/>
    <property type="evidence" value="ECO:0007669"/>
    <property type="project" value="UniProtKB-UniRule"/>
</dbReference>
<dbReference type="SUPFAM" id="SSF88723">
    <property type="entry name" value="PIN domain-like"/>
    <property type="match status" value="1"/>
</dbReference>
<dbReference type="CDD" id="cd09859">
    <property type="entry name" value="PIN_53EXO"/>
    <property type="match status" value="1"/>
</dbReference>
<evidence type="ECO:0000259" key="19">
    <source>
        <dbReference type="SMART" id="SM00474"/>
    </source>
</evidence>
<dbReference type="InterPro" id="IPR019760">
    <property type="entry name" value="DNA-dir_DNA_pol_A_CS"/>
</dbReference>
<keyword evidence="11 17" id="KW-0269">Exonuclease</keyword>
<evidence type="ECO:0000313" key="22">
    <source>
        <dbReference type="EMBL" id="KWV58772.1"/>
    </source>
</evidence>
<evidence type="ECO:0000256" key="12">
    <source>
        <dbReference type="ARBA" id="ARBA00022932"/>
    </source>
</evidence>
<dbReference type="CDD" id="cd09898">
    <property type="entry name" value="H3TH_53EXO"/>
    <property type="match status" value="1"/>
</dbReference>
<dbReference type="InterPro" id="IPR002562">
    <property type="entry name" value="3'-5'_exonuclease_dom"/>
</dbReference>
<comment type="subunit">
    <text evidence="2">Single-chain monomer with multiple functions.</text>
</comment>
<dbReference type="InterPro" id="IPR002421">
    <property type="entry name" value="5-3_exonuclease"/>
</dbReference>
<evidence type="ECO:0000256" key="1">
    <source>
        <dbReference type="ARBA" id="ARBA00007705"/>
    </source>
</evidence>
<keyword evidence="6 17" id="KW-0548">Nucleotidyltransferase</keyword>
<protein>
    <recommendedName>
        <fullName evidence="4 16">DNA polymerase I</fullName>
        <ecNumber evidence="3 16">2.7.7.7</ecNumber>
    </recommendedName>
</protein>
<dbReference type="CDD" id="cd08637">
    <property type="entry name" value="DNA_pol_A_pol_I_C"/>
    <property type="match status" value="1"/>
</dbReference>
<dbReference type="SMART" id="SM00482">
    <property type="entry name" value="POLAc"/>
    <property type="match status" value="1"/>
</dbReference>
<organism evidence="22 23">
    <name type="scientific">Bradyrhizobium macuxiense</name>
    <dbReference type="NCBI Taxonomy" id="1755647"/>
    <lineage>
        <taxon>Bacteria</taxon>
        <taxon>Pseudomonadati</taxon>
        <taxon>Pseudomonadota</taxon>
        <taxon>Alphaproteobacteria</taxon>
        <taxon>Hyphomicrobiales</taxon>
        <taxon>Nitrobacteraceae</taxon>
        <taxon>Bradyrhizobium</taxon>
    </lineage>
</organism>
<dbReference type="InterPro" id="IPR008918">
    <property type="entry name" value="HhH2"/>
</dbReference>
<evidence type="ECO:0000256" key="4">
    <source>
        <dbReference type="ARBA" id="ARBA00020311"/>
    </source>
</evidence>
<evidence type="ECO:0000256" key="15">
    <source>
        <dbReference type="ARBA" id="ARBA00049244"/>
    </source>
</evidence>
<dbReference type="NCBIfam" id="NF004397">
    <property type="entry name" value="PRK05755.1"/>
    <property type="match status" value="1"/>
</dbReference>
<dbReference type="InterPro" id="IPR036279">
    <property type="entry name" value="5-3_exonuclease_C_sf"/>
</dbReference>
<name>A0A120FQM4_9BRAD</name>
<dbReference type="SMART" id="SM00474">
    <property type="entry name" value="35EXOc"/>
    <property type="match status" value="1"/>
</dbReference>
<evidence type="ECO:0000256" key="7">
    <source>
        <dbReference type="ARBA" id="ARBA00022705"/>
    </source>
</evidence>
<dbReference type="SUPFAM" id="SSF47807">
    <property type="entry name" value="5' to 3' exonuclease, C-terminal subdomain"/>
    <property type="match status" value="1"/>
</dbReference>